<accession>A0A7C9M3X2</accession>
<sequence length="158" mass="16870">MTLYAALAADIAASIANGSLRSGDRLPSVRQLTASRHVSPATVFEAYYLLEARGLVRARPRSGYFVAQAPAHVAAEPRTLSNPDTAPRAVAITDLIYATLQATASRDVIPLGSAFPSPAASQDRAVHIHRRSSSPGSFPSSPSTRRCGRLVQGLHRRR</sequence>
<dbReference type="InterPro" id="IPR036390">
    <property type="entry name" value="WH_DNA-bd_sf"/>
</dbReference>
<keyword evidence="3" id="KW-0238">DNA-binding</keyword>
<keyword evidence="1" id="KW-0663">Pyridoxal phosphate</keyword>
<dbReference type="AlphaFoldDB" id="A0A7C9M3X2"/>
<evidence type="ECO:0000256" key="5">
    <source>
        <dbReference type="SAM" id="MobiDB-lite"/>
    </source>
</evidence>
<dbReference type="Proteomes" id="UP000479692">
    <property type="component" value="Unassembled WGS sequence"/>
</dbReference>
<name>A0A7C9M3X2_9GAMM</name>
<dbReference type="InterPro" id="IPR036388">
    <property type="entry name" value="WH-like_DNA-bd_sf"/>
</dbReference>
<keyword evidence="8" id="KW-1185">Reference proteome</keyword>
<gene>
    <name evidence="7" type="ORF">GN331_09105</name>
</gene>
<comment type="caution">
    <text evidence="7">The sequence shown here is derived from an EMBL/GenBank/DDBJ whole genome shotgun (WGS) entry which is preliminary data.</text>
</comment>
<dbReference type="SMART" id="SM00345">
    <property type="entry name" value="HTH_GNTR"/>
    <property type="match status" value="1"/>
</dbReference>
<reference evidence="7 8" key="1">
    <citation type="submission" date="2019-12" db="EMBL/GenBank/DDBJ databases">
        <authorList>
            <person name="Xu J."/>
        </authorList>
    </citation>
    <scope>NUCLEOTIDE SEQUENCE [LARGE SCALE GENOMIC DNA]</scope>
    <source>
        <strain evidence="7 8">HX-5-24</strain>
    </source>
</reference>
<evidence type="ECO:0000256" key="1">
    <source>
        <dbReference type="ARBA" id="ARBA00022898"/>
    </source>
</evidence>
<dbReference type="InterPro" id="IPR051446">
    <property type="entry name" value="HTH_trans_reg/aminotransferase"/>
</dbReference>
<organism evidence="7 8">
    <name type="scientific">Noviluteimonas gilva</name>
    <dbReference type="NCBI Taxonomy" id="2682097"/>
    <lineage>
        <taxon>Bacteria</taxon>
        <taxon>Pseudomonadati</taxon>
        <taxon>Pseudomonadota</taxon>
        <taxon>Gammaproteobacteria</taxon>
        <taxon>Lysobacterales</taxon>
        <taxon>Lysobacteraceae</taxon>
        <taxon>Noviluteimonas</taxon>
    </lineage>
</organism>
<evidence type="ECO:0000256" key="2">
    <source>
        <dbReference type="ARBA" id="ARBA00023015"/>
    </source>
</evidence>
<dbReference type="PANTHER" id="PTHR46577:SF2">
    <property type="entry name" value="TRANSCRIPTIONAL REGULATORY PROTEIN"/>
    <property type="match status" value="1"/>
</dbReference>
<evidence type="ECO:0000256" key="3">
    <source>
        <dbReference type="ARBA" id="ARBA00023125"/>
    </source>
</evidence>
<dbReference type="GO" id="GO:0003677">
    <property type="term" value="F:DNA binding"/>
    <property type="evidence" value="ECO:0007669"/>
    <property type="project" value="UniProtKB-KW"/>
</dbReference>
<evidence type="ECO:0000313" key="8">
    <source>
        <dbReference type="Proteomes" id="UP000479692"/>
    </source>
</evidence>
<dbReference type="SUPFAM" id="SSF46785">
    <property type="entry name" value="Winged helix' DNA-binding domain"/>
    <property type="match status" value="1"/>
</dbReference>
<keyword evidence="4" id="KW-0804">Transcription</keyword>
<dbReference type="CDD" id="cd07377">
    <property type="entry name" value="WHTH_GntR"/>
    <property type="match status" value="1"/>
</dbReference>
<keyword evidence="2" id="KW-0805">Transcription regulation</keyword>
<protein>
    <submittedName>
        <fullName evidence="7">GntR family transcriptional regulator</fullName>
    </submittedName>
</protein>
<proteinExistence type="predicted"/>
<dbReference type="InterPro" id="IPR000524">
    <property type="entry name" value="Tscrpt_reg_HTH_GntR"/>
</dbReference>
<evidence type="ECO:0000256" key="4">
    <source>
        <dbReference type="ARBA" id="ARBA00023163"/>
    </source>
</evidence>
<dbReference type="EMBL" id="WOXT01000002">
    <property type="protein sequence ID" value="MUV14362.1"/>
    <property type="molecule type" value="Genomic_DNA"/>
</dbReference>
<dbReference type="PANTHER" id="PTHR46577">
    <property type="entry name" value="HTH-TYPE TRANSCRIPTIONAL REGULATORY PROTEIN GABR"/>
    <property type="match status" value="1"/>
</dbReference>
<dbReference type="Gene3D" id="1.10.10.10">
    <property type="entry name" value="Winged helix-like DNA-binding domain superfamily/Winged helix DNA-binding domain"/>
    <property type="match status" value="1"/>
</dbReference>
<feature type="region of interest" description="Disordered" evidence="5">
    <location>
        <begin position="128"/>
        <end position="158"/>
    </location>
</feature>
<evidence type="ECO:0000259" key="6">
    <source>
        <dbReference type="PROSITE" id="PS50949"/>
    </source>
</evidence>
<dbReference type="GO" id="GO:0003700">
    <property type="term" value="F:DNA-binding transcription factor activity"/>
    <property type="evidence" value="ECO:0007669"/>
    <property type="project" value="InterPro"/>
</dbReference>
<dbReference type="Pfam" id="PF00392">
    <property type="entry name" value="GntR"/>
    <property type="match status" value="1"/>
</dbReference>
<evidence type="ECO:0000313" key="7">
    <source>
        <dbReference type="EMBL" id="MUV14362.1"/>
    </source>
</evidence>
<dbReference type="PROSITE" id="PS50949">
    <property type="entry name" value="HTH_GNTR"/>
    <property type="match status" value="1"/>
</dbReference>
<feature type="compositionally biased region" description="Low complexity" evidence="5">
    <location>
        <begin position="133"/>
        <end position="145"/>
    </location>
</feature>
<feature type="domain" description="HTH gntR-type" evidence="6">
    <location>
        <begin position="1"/>
        <end position="69"/>
    </location>
</feature>